<evidence type="ECO:0000259" key="3">
    <source>
        <dbReference type="Pfam" id="PF13649"/>
    </source>
</evidence>
<dbReference type="PANTHER" id="PTHR43861">
    <property type="entry name" value="TRANS-ACONITATE 2-METHYLTRANSFERASE-RELATED"/>
    <property type="match status" value="1"/>
</dbReference>
<dbReference type="Pfam" id="PF13649">
    <property type="entry name" value="Methyltransf_25"/>
    <property type="match status" value="1"/>
</dbReference>
<dbReference type="InterPro" id="IPR023149">
    <property type="entry name" value="Trans_acon_MeTrfase_C"/>
</dbReference>
<name>A0A6J4I396_9ACTN</name>
<dbReference type="EMBL" id="CADCTF010000088">
    <property type="protein sequence ID" value="CAA9240737.1"/>
    <property type="molecule type" value="Genomic_DNA"/>
</dbReference>
<evidence type="ECO:0000313" key="4">
    <source>
        <dbReference type="EMBL" id="CAA9240737.1"/>
    </source>
</evidence>
<keyword evidence="1 4" id="KW-0489">Methyltransferase</keyword>
<protein>
    <submittedName>
        <fullName evidence="4">Trans-aconitate 2-methyltransferase</fullName>
        <ecNumber evidence="4">2.1.1.144</ecNumber>
    </submittedName>
</protein>
<dbReference type="AlphaFoldDB" id="A0A6J4I396"/>
<dbReference type="InterPro" id="IPR041698">
    <property type="entry name" value="Methyltransf_25"/>
</dbReference>
<dbReference type="CDD" id="cd02440">
    <property type="entry name" value="AdoMet_MTases"/>
    <property type="match status" value="1"/>
</dbReference>
<dbReference type="EC" id="2.1.1.144" evidence="4"/>
<dbReference type="Gene3D" id="3.40.50.150">
    <property type="entry name" value="Vaccinia Virus protein VP39"/>
    <property type="match status" value="1"/>
</dbReference>
<feature type="domain" description="Methyltransferase" evidence="3">
    <location>
        <begin position="36"/>
        <end position="126"/>
    </location>
</feature>
<gene>
    <name evidence="4" type="ORF">AVDCRST_MAG50-1688</name>
</gene>
<dbReference type="PANTHER" id="PTHR43861:SF1">
    <property type="entry name" value="TRANS-ACONITATE 2-METHYLTRANSFERASE"/>
    <property type="match status" value="1"/>
</dbReference>
<dbReference type="SUPFAM" id="SSF53335">
    <property type="entry name" value="S-adenosyl-L-methionine-dependent methyltransferases"/>
    <property type="match status" value="1"/>
</dbReference>
<evidence type="ECO:0000256" key="2">
    <source>
        <dbReference type="ARBA" id="ARBA00022679"/>
    </source>
</evidence>
<reference evidence="4" key="1">
    <citation type="submission" date="2020-02" db="EMBL/GenBank/DDBJ databases">
        <authorList>
            <person name="Meier V. D."/>
        </authorList>
    </citation>
    <scope>NUCLEOTIDE SEQUENCE</scope>
    <source>
        <strain evidence="4">AVDCRST_MAG50</strain>
    </source>
</reference>
<keyword evidence="2 4" id="KW-0808">Transferase</keyword>
<dbReference type="Gene3D" id="1.10.150.290">
    <property type="entry name" value="S-adenosyl-L-methionine-dependent methyltransferases"/>
    <property type="match status" value="1"/>
</dbReference>
<dbReference type="InterPro" id="IPR029063">
    <property type="entry name" value="SAM-dependent_MTases_sf"/>
</dbReference>
<evidence type="ECO:0000256" key="1">
    <source>
        <dbReference type="ARBA" id="ARBA00022603"/>
    </source>
</evidence>
<dbReference type="GO" id="GO:0030798">
    <property type="term" value="F:trans-aconitate 2-methyltransferase activity"/>
    <property type="evidence" value="ECO:0007669"/>
    <property type="project" value="UniProtKB-EC"/>
</dbReference>
<dbReference type="GO" id="GO:0032259">
    <property type="term" value="P:methylation"/>
    <property type="evidence" value="ECO:0007669"/>
    <property type="project" value="UniProtKB-KW"/>
</dbReference>
<accession>A0A6J4I396</accession>
<proteinExistence type="predicted"/>
<sequence>MPDTWDPAQYNRYASEREQPFWDLAGLVTDVPDPVVVDLGCGDGRLTAELHGRLGASSTTGVDSSAAMISAAQAHETSSVRFVAGDISRWQEPEGYDVVFANASLQWVPDHQGVLTRWFASLRPDGQIAVQVPKNADHPAHTVAAAVAAELLDDPPPDPVAENVLAPEDYAVLLDDLGCVEQHVRLQVYGHHLASTADVVEWVKGTTLTRFKEPLGPERWEAFVETYRERLLAEMGERSPYFYPFKRILIWGRRA</sequence>
<organism evidence="4">
    <name type="scientific">uncultured Acidimicrobiales bacterium</name>
    <dbReference type="NCBI Taxonomy" id="310071"/>
    <lineage>
        <taxon>Bacteria</taxon>
        <taxon>Bacillati</taxon>
        <taxon>Actinomycetota</taxon>
        <taxon>Acidimicrobiia</taxon>
        <taxon>Acidimicrobiales</taxon>
        <taxon>environmental samples</taxon>
    </lineage>
</organism>